<evidence type="ECO:0000256" key="2">
    <source>
        <dbReference type="ARBA" id="ARBA00022963"/>
    </source>
</evidence>
<dbReference type="OrthoDB" id="5290098at2"/>
<keyword evidence="1 4" id="KW-0378">Hydrolase</keyword>
<dbReference type="EMBL" id="CYGY02000001">
    <property type="protein sequence ID" value="SIT34992.1"/>
    <property type="molecule type" value="Genomic_DNA"/>
</dbReference>
<dbReference type="PROSITE" id="PS51635">
    <property type="entry name" value="PNPLA"/>
    <property type="match status" value="1"/>
</dbReference>
<dbReference type="InterPro" id="IPR002641">
    <property type="entry name" value="PNPLA_dom"/>
</dbReference>
<feature type="short sequence motif" description="GXSXG" evidence="4">
    <location>
        <begin position="44"/>
        <end position="48"/>
    </location>
</feature>
<evidence type="ECO:0000313" key="7">
    <source>
        <dbReference type="Proteomes" id="UP000195569"/>
    </source>
</evidence>
<reference evidence="6" key="1">
    <citation type="submission" date="2016-12" db="EMBL/GenBank/DDBJ databases">
        <authorList>
            <person name="Moulin L."/>
        </authorList>
    </citation>
    <scope>NUCLEOTIDE SEQUENCE [LARGE SCALE GENOMIC DNA]</scope>
    <source>
        <strain evidence="6">STM 7183</strain>
    </source>
</reference>
<keyword evidence="3 4" id="KW-0443">Lipid metabolism</keyword>
<dbReference type="InterPro" id="IPR050301">
    <property type="entry name" value="NTE"/>
</dbReference>
<keyword evidence="7" id="KW-1185">Reference proteome</keyword>
<feature type="domain" description="PNPLA" evidence="5">
    <location>
        <begin position="9"/>
        <end position="204"/>
    </location>
</feature>
<evidence type="ECO:0000256" key="1">
    <source>
        <dbReference type="ARBA" id="ARBA00022801"/>
    </source>
</evidence>
<dbReference type="Gene3D" id="3.40.1090.10">
    <property type="entry name" value="Cytosolic phospholipase A2 catalytic domain"/>
    <property type="match status" value="2"/>
</dbReference>
<dbReference type="PANTHER" id="PTHR14226">
    <property type="entry name" value="NEUROPATHY TARGET ESTERASE/SWISS CHEESE D.MELANOGASTER"/>
    <property type="match status" value="1"/>
</dbReference>
<gene>
    <name evidence="6" type="ORF">BN2476_10042</name>
</gene>
<feature type="short sequence motif" description="DGA/G" evidence="4">
    <location>
        <begin position="191"/>
        <end position="193"/>
    </location>
</feature>
<dbReference type="Proteomes" id="UP000195569">
    <property type="component" value="Unassembled WGS sequence"/>
</dbReference>
<dbReference type="RefSeq" id="WP_087732147.1">
    <property type="nucleotide sequence ID" value="NZ_CYGY02000001.1"/>
</dbReference>
<dbReference type="PANTHER" id="PTHR14226:SF57">
    <property type="entry name" value="BLR7027 PROTEIN"/>
    <property type="match status" value="1"/>
</dbReference>
<dbReference type="InterPro" id="IPR016035">
    <property type="entry name" value="Acyl_Trfase/lysoPLipase"/>
</dbReference>
<sequence>MNSTLDRAAVFGGGGVVGIAWSAGIVYGLEKTGARISNADVLVGTSAGSVIATQIACGAKAFDMFMQQRHPTPDSGEQFRPYSQEEADAANCKLMEKVNGDLVAARKRIGAFARRSETPTVEARRAIIASRLSSTEWPDRTLRLIAVDTDSGVPRVFDSASGCALIDAVAASCAVPGVWPPVPIEDAYYMDGGIASMTNAWVAEASSRVLVLAPLGYSDSNPVSGHLRAEVAAIEARGASARVIVPDTASLLAFGNNVLDPARRGPAAEAGYEQGTALAKDIATWWSE</sequence>
<evidence type="ECO:0000313" key="6">
    <source>
        <dbReference type="EMBL" id="SIT34992.1"/>
    </source>
</evidence>
<dbReference type="GO" id="GO:0016042">
    <property type="term" value="P:lipid catabolic process"/>
    <property type="evidence" value="ECO:0007669"/>
    <property type="project" value="UniProtKB-UniRule"/>
</dbReference>
<dbReference type="SUPFAM" id="SSF52151">
    <property type="entry name" value="FabD/lysophospholipase-like"/>
    <property type="match status" value="1"/>
</dbReference>
<feature type="active site" description="Proton acceptor" evidence="4">
    <location>
        <position position="191"/>
    </location>
</feature>
<proteinExistence type="predicted"/>
<dbReference type="Pfam" id="PF01734">
    <property type="entry name" value="Patatin"/>
    <property type="match status" value="1"/>
</dbReference>
<dbReference type="GO" id="GO:0016787">
    <property type="term" value="F:hydrolase activity"/>
    <property type="evidence" value="ECO:0007669"/>
    <property type="project" value="UniProtKB-UniRule"/>
</dbReference>
<organism evidence="6 7">
    <name type="scientific">Paraburkholderia piptadeniae</name>
    <dbReference type="NCBI Taxonomy" id="1701573"/>
    <lineage>
        <taxon>Bacteria</taxon>
        <taxon>Pseudomonadati</taxon>
        <taxon>Pseudomonadota</taxon>
        <taxon>Betaproteobacteria</taxon>
        <taxon>Burkholderiales</taxon>
        <taxon>Burkholderiaceae</taxon>
        <taxon>Paraburkholderia</taxon>
    </lineage>
</organism>
<name>A0A1N7RIR3_9BURK</name>
<protein>
    <submittedName>
        <fullName evidence="6">Patatin-like phospholipase family protein 3</fullName>
    </submittedName>
</protein>
<keyword evidence="2 4" id="KW-0442">Lipid degradation</keyword>
<dbReference type="AlphaFoldDB" id="A0A1N7RIR3"/>
<comment type="caution">
    <text evidence="6">The sequence shown here is derived from an EMBL/GenBank/DDBJ whole genome shotgun (WGS) entry which is preliminary data.</text>
</comment>
<evidence type="ECO:0000256" key="4">
    <source>
        <dbReference type="PROSITE-ProRule" id="PRU01161"/>
    </source>
</evidence>
<evidence type="ECO:0000259" key="5">
    <source>
        <dbReference type="PROSITE" id="PS51635"/>
    </source>
</evidence>
<feature type="active site" description="Nucleophile" evidence="4">
    <location>
        <position position="46"/>
    </location>
</feature>
<feature type="short sequence motif" description="GXGXXG" evidence="4">
    <location>
        <begin position="13"/>
        <end position="18"/>
    </location>
</feature>
<accession>A0A1N7RIR3</accession>
<evidence type="ECO:0000256" key="3">
    <source>
        <dbReference type="ARBA" id="ARBA00023098"/>
    </source>
</evidence>